<dbReference type="EMBL" id="SMYL01000002">
    <property type="protein sequence ID" value="TDK67192.1"/>
    <property type="molecule type" value="Genomic_DNA"/>
</dbReference>
<dbReference type="OrthoDB" id="8776455at2"/>
<sequence length="134" mass="15099">MNTETQLSKSSMLCSDESPLTKSRQRITIGIALTGVGLVFLFERLGYIESQAMAHYWPLVFALFGFEKIVFSESNYRKLNGLFEIAASFWVFACLEHLWGWTFQVSWPIILIIFGLCKISSALIKDSDTKGSAS</sequence>
<protein>
    <recommendedName>
        <fullName evidence="2">LiaI-LiaF-like transmembrane region domain-containing protein</fullName>
    </recommendedName>
</protein>
<feature type="transmembrane region" description="Helical" evidence="1">
    <location>
        <begin position="27"/>
        <end position="47"/>
    </location>
</feature>
<feature type="domain" description="LiaI-LiaF-like transmembrane region" evidence="2">
    <location>
        <begin position="27"/>
        <end position="68"/>
    </location>
</feature>
<comment type="caution">
    <text evidence="3">The sequence shown here is derived from an EMBL/GenBank/DDBJ whole genome shotgun (WGS) entry which is preliminary data.</text>
</comment>
<feature type="transmembrane region" description="Helical" evidence="1">
    <location>
        <begin position="105"/>
        <end position="124"/>
    </location>
</feature>
<evidence type="ECO:0000313" key="4">
    <source>
        <dbReference type="Proteomes" id="UP000294829"/>
    </source>
</evidence>
<gene>
    <name evidence="3" type="ORF">E2I14_05365</name>
</gene>
<evidence type="ECO:0000256" key="1">
    <source>
        <dbReference type="SAM" id="Phobius"/>
    </source>
</evidence>
<accession>A0A4R5W3M7</accession>
<evidence type="ECO:0000313" key="3">
    <source>
        <dbReference type="EMBL" id="TDK67192.1"/>
    </source>
</evidence>
<organism evidence="3 4">
    <name type="scientific">Sapientia aquatica</name>
    <dbReference type="NCBI Taxonomy" id="1549640"/>
    <lineage>
        <taxon>Bacteria</taxon>
        <taxon>Pseudomonadati</taxon>
        <taxon>Pseudomonadota</taxon>
        <taxon>Betaproteobacteria</taxon>
        <taxon>Burkholderiales</taxon>
        <taxon>Oxalobacteraceae</taxon>
        <taxon>Sapientia</taxon>
    </lineage>
</organism>
<keyword evidence="4" id="KW-1185">Reference proteome</keyword>
<feature type="transmembrane region" description="Helical" evidence="1">
    <location>
        <begin position="53"/>
        <end position="70"/>
    </location>
</feature>
<dbReference type="InterPro" id="IPR043726">
    <property type="entry name" value="LiaI-LiaF-like_TM1"/>
</dbReference>
<dbReference type="AlphaFoldDB" id="A0A4R5W3M7"/>
<dbReference type="Pfam" id="PF18917">
    <property type="entry name" value="LiaI-LiaF-like_TM1"/>
    <property type="match status" value="1"/>
</dbReference>
<keyword evidence="1" id="KW-0472">Membrane</keyword>
<dbReference type="Proteomes" id="UP000294829">
    <property type="component" value="Unassembled WGS sequence"/>
</dbReference>
<keyword evidence="1" id="KW-0812">Transmembrane</keyword>
<keyword evidence="1" id="KW-1133">Transmembrane helix</keyword>
<evidence type="ECO:0000259" key="2">
    <source>
        <dbReference type="Pfam" id="PF18917"/>
    </source>
</evidence>
<dbReference type="RefSeq" id="WP_133326193.1">
    <property type="nucleotide sequence ID" value="NZ_SMYL01000002.1"/>
</dbReference>
<feature type="transmembrane region" description="Helical" evidence="1">
    <location>
        <begin position="82"/>
        <end position="99"/>
    </location>
</feature>
<reference evidence="3 4" key="1">
    <citation type="submission" date="2019-03" db="EMBL/GenBank/DDBJ databases">
        <title>Sapientia aquatica gen. nov., sp. nov., isolated from a crater lake.</title>
        <authorList>
            <person name="Felfoldi T."/>
            <person name="Szabo A."/>
            <person name="Toth E."/>
            <person name="Schumann P."/>
            <person name="Keki Z."/>
            <person name="Marialigeti K."/>
            <person name="Mathe I."/>
        </authorList>
    </citation>
    <scope>NUCLEOTIDE SEQUENCE [LARGE SCALE GENOMIC DNA]</scope>
    <source>
        <strain evidence="3 4">SA-152</strain>
    </source>
</reference>
<proteinExistence type="predicted"/>
<name>A0A4R5W3M7_9BURK</name>